<reference evidence="5" key="1">
    <citation type="submission" date="2021-11" db="EMBL/GenBank/DDBJ databases">
        <title>Purpureocillium_takamizusanense_genome.</title>
        <authorList>
            <person name="Nguyen N.-H."/>
        </authorList>
    </citation>
    <scope>NUCLEOTIDE SEQUENCE</scope>
    <source>
        <strain evidence="5">PT3</strain>
    </source>
</reference>
<feature type="region of interest" description="Disordered" evidence="4">
    <location>
        <begin position="282"/>
        <end position="311"/>
    </location>
</feature>
<dbReference type="Pfam" id="PF00956">
    <property type="entry name" value="NAP"/>
    <property type="match status" value="1"/>
</dbReference>
<accession>A0A9Q8VAV3</accession>
<dbReference type="AlphaFoldDB" id="A0A9Q8VAV3"/>
<proteinExistence type="inferred from homology"/>
<feature type="region of interest" description="Disordered" evidence="4">
    <location>
        <begin position="207"/>
        <end position="249"/>
    </location>
</feature>
<comment type="similarity">
    <text evidence="1 2">Belongs to the nucleosome assembly protein (NAP) family.</text>
</comment>
<evidence type="ECO:0000256" key="1">
    <source>
        <dbReference type="ARBA" id="ARBA00009947"/>
    </source>
</evidence>
<keyword evidence="3" id="KW-0175">Coiled coil</keyword>
<dbReference type="KEGG" id="ptkz:JDV02_005300"/>
<dbReference type="Proteomes" id="UP000829364">
    <property type="component" value="Chromosome 4"/>
</dbReference>
<gene>
    <name evidence="5" type="ORF">JDV02_005300</name>
</gene>
<name>A0A9Q8VAV3_9HYPO</name>
<feature type="compositionally biased region" description="Acidic residues" evidence="4">
    <location>
        <begin position="231"/>
        <end position="248"/>
    </location>
</feature>
<dbReference type="OrthoDB" id="19419at2759"/>
<dbReference type="SUPFAM" id="SSF143113">
    <property type="entry name" value="NAP-like"/>
    <property type="match status" value="1"/>
</dbReference>
<dbReference type="InterPro" id="IPR002164">
    <property type="entry name" value="NAP_family"/>
</dbReference>
<feature type="compositionally biased region" description="Acidic residues" evidence="4">
    <location>
        <begin position="282"/>
        <end position="299"/>
    </location>
</feature>
<evidence type="ECO:0000256" key="3">
    <source>
        <dbReference type="SAM" id="Coils"/>
    </source>
</evidence>
<keyword evidence="6" id="KW-1185">Reference proteome</keyword>
<protein>
    <submittedName>
        <fullName evidence="5">Uncharacterized protein</fullName>
    </submittedName>
</protein>
<dbReference type="EMBL" id="CP086357">
    <property type="protein sequence ID" value="UNI19083.1"/>
    <property type="molecule type" value="Genomic_DNA"/>
</dbReference>
<evidence type="ECO:0000313" key="5">
    <source>
        <dbReference type="EMBL" id="UNI19083.1"/>
    </source>
</evidence>
<sequence length="311" mass="35720">MSAKDLDISVSYEQLEDLEEDFEDVELELLRQQAKLSKDLYAKREKVVAQIPNFWPLVFEQSPPEIDEYIQPTDSTLLMGALKSLSVERFELPEGDPRSLAITFEFSENEHFENTKLEKKFWWREAKDGWAGLVSEPVDIKWKSADKDLTGGALALVKKIYEDDKAGKAQEETEAKKKLRELLENTGIGGTSFFSFFGFRGRNITAEESREAVKESQEKRKARKEGKEVEVKEDEDEDEEDDDDEYELEIFPTADDLAVCIAEDLWPGAIKYFIQAQEQDALSDMDFESDDDEEMEEADGAEKPPQKKRKA</sequence>
<dbReference type="PANTHER" id="PTHR11875">
    <property type="entry name" value="TESTIS-SPECIFIC Y-ENCODED PROTEIN"/>
    <property type="match status" value="1"/>
</dbReference>
<dbReference type="Gene3D" id="3.30.1120.90">
    <property type="entry name" value="Nucleosome assembly protein"/>
    <property type="match status" value="1"/>
</dbReference>
<dbReference type="GeneID" id="72067249"/>
<dbReference type="GO" id="GO:0006334">
    <property type="term" value="P:nucleosome assembly"/>
    <property type="evidence" value="ECO:0007669"/>
    <property type="project" value="InterPro"/>
</dbReference>
<feature type="compositionally biased region" description="Basic and acidic residues" evidence="4">
    <location>
        <begin position="207"/>
        <end position="230"/>
    </location>
</feature>
<dbReference type="GO" id="GO:0005634">
    <property type="term" value="C:nucleus"/>
    <property type="evidence" value="ECO:0007669"/>
    <property type="project" value="InterPro"/>
</dbReference>
<dbReference type="InterPro" id="IPR037231">
    <property type="entry name" value="NAP-like_sf"/>
</dbReference>
<evidence type="ECO:0000256" key="2">
    <source>
        <dbReference type="RuleBase" id="RU003876"/>
    </source>
</evidence>
<organism evidence="5 6">
    <name type="scientific">Purpureocillium takamizusanense</name>
    <dbReference type="NCBI Taxonomy" id="2060973"/>
    <lineage>
        <taxon>Eukaryota</taxon>
        <taxon>Fungi</taxon>
        <taxon>Dikarya</taxon>
        <taxon>Ascomycota</taxon>
        <taxon>Pezizomycotina</taxon>
        <taxon>Sordariomycetes</taxon>
        <taxon>Hypocreomycetidae</taxon>
        <taxon>Hypocreales</taxon>
        <taxon>Ophiocordycipitaceae</taxon>
        <taxon>Purpureocillium</taxon>
    </lineage>
</organism>
<evidence type="ECO:0000313" key="6">
    <source>
        <dbReference type="Proteomes" id="UP000829364"/>
    </source>
</evidence>
<dbReference type="RefSeq" id="XP_047842564.1">
    <property type="nucleotide sequence ID" value="XM_047986582.1"/>
</dbReference>
<evidence type="ECO:0000256" key="4">
    <source>
        <dbReference type="SAM" id="MobiDB-lite"/>
    </source>
</evidence>
<feature type="coiled-coil region" evidence="3">
    <location>
        <begin position="8"/>
        <end position="35"/>
    </location>
</feature>